<reference evidence="2 3" key="1">
    <citation type="submission" date="2024-02" db="EMBL/GenBank/DDBJ databases">
        <title>A draft genome for the cacao thread blight pathogen Marasmius crinis-equi.</title>
        <authorList>
            <person name="Cohen S.P."/>
            <person name="Baruah I.K."/>
            <person name="Amoako-Attah I."/>
            <person name="Bukari Y."/>
            <person name="Meinhardt L.W."/>
            <person name="Bailey B.A."/>
        </authorList>
    </citation>
    <scope>NUCLEOTIDE SEQUENCE [LARGE SCALE GENOMIC DNA]</scope>
    <source>
        <strain evidence="2 3">GH-76</strain>
    </source>
</reference>
<dbReference type="EMBL" id="JBAHYK010002455">
    <property type="protein sequence ID" value="KAL0565029.1"/>
    <property type="molecule type" value="Genomic_DNA"/>
</dbReference>
<gene>
    <name evidence="2" type="ORF">V5O48_017002</name>
</gene>
<name>A0ABR3EQ71_9AGAR</name>
<organism evidence="2 3">
    <name type="scientific">Marasmius crinis-equi</name>
    <dbReference type="NCBI Taxonomy" id="585013"/>
    <lineage>
        <taxon>Eukaryota</taxon>
        <taxon>Fungi</taxon>
        <taxon>Dikarya</taxon>
        <taxon>Basidiomycota</taxon>
        <taxon>Agaricomycotina</taxon>
        <taxon>Agaricomycetes</taxon>
        <taxon>Agaricomycetidae</taxon>
        <taxon>Agaricales</taxon>
        <taxon>Marasmiineae</taxon>
        <taxon>Marasmiaceae</taxon>
        <taxon>Marasmius</taxon>
    </lineage>
</organism>
<dbReference type="Proteomes" id="UP001465976">
    <property type="component" value="Unassembled WGS sequence"/>
</dbReference>
<sequence>MTPSLDPPSITGRNLSPPPNDYDKQPIRGRMRPEVLQFPGRAEGAVDLSFLQQRPVTALDIAASKAPIGVVRKTRAIE</sequence>
<protein>
    <submittedName>
        <fullName evidence="2">Uncharacterized protein</fullName>
    </submittedName>
</protein>
<proteinExistence type="predicted"/>
<evidence type="ECO:0000313" key="3">
    <source>
        <dbReference type="Proteomes" id="UP001465976"/>
    </source>
</evidence>
<keyword evidence="3" id="KW-1185">Reference proteome</keyword>
<feature type="region of interest" description="Disordered" evidence="1">
    <location>
        <begin position="1"/>
        <end position="30"/>
    </location>
</feature>
<comment type="caution">
    <text evidence="2">The sequence shown here is derived from an EMBL/GenBank/DDBJ whole genome shotgun (WGS) entry which is preliminary data.</text>
</comment>
<accession>A0ABR3EQ71</accession>
<evidence type="ECO:0000313" key="2">
    <source>
        <dbReference type="EMBL" id="KAL0565029.1"/>
    </source>
</evidence>
<evidence type="ECO:0000256" key="1">
    <source>
        <dbReference type="SAM" id="MobiDB-lite"/>
    </source>
</evidence>